<dbReference type="Gene3D" id="3.40.50.1820">
    <property type="entry name" value="alpha/beta hydrolase"/>
    <property type="match status" value="1"/>
</dbReference>
<proteinExistence type="predicted"/>
<evidence type="ECO:0000313" key="2">
    <source>
        <dbReference type="Proteomes" id="UP000434172"/>
    </source>
</evidence>
<sequence>MAPGTFSCVVHPYDSPTPNATAYERGPSGSNAILFVGGLGDGPHTVSYIQTIVRNLEAKSLDWSVFEIRMRSSFTGYGYSSLKNDVEDISALVGYLRGIGKKKIVLMGHSTGCQDSVEYTKHKEDPVDGFILQGPVSDRESIADFITPELYKKGVDLAEKMIAEGKAGEAMPTDHLPSLFDTPITAYRWHALAAKWGDDDYFSSDLDESFVSSVWQRFEQPVMALHSAEDEFVPAKIDKQSLIDSWKKTSPKVHHLSGVIPGASHAVKQAEAQECSCPSTSTDYTRYLKSIIEKSKLTFYKLQLTITVDHWHYNISTSSFPPSFNMCFGVTCSTCSKATWRGCGQHIPSALSGVPEDQWCTCTPKVTVNGKEYPPAGSVSIPGMSWLSSLFGGGSSNDKAKQESKRRGEL</sequence>
<dbReference type="EMBL" id="WOWK01000054">
    <property type="protein sequence ID" value="KAF0323212.1"/>
    <property type="molecule type" value="Genomic_DNA"/>
</dbReference>
<comment type="caution">
    <text evidence="1">The sequence shown here is derived from an EMBL/GenBank/DDBJ whole genome shotgun (WGS) entry which is preliminary data.</text>
</comment>
<protein>
    <submittedName>
        <fullName evidence="1">Uncharacterized protein</fullName>
    </submittedName>
</protein>
<dbReference type="SUPFAM" id="SSF53474">
    <property type="entry name" value="alpha/beta-Hydrolases"/>
    <property type="match status" value="1"/>
</dbReference>
<dbReference type="Pfam" id="PF08538">
    <property type="entry name" value="DUF1749"/>
    <property type="match status" value="1"/>
</dbReference>
<gene>
    <name evidence="1" type="ORF">GQ607_009551</name>
</gene>
<keyword evidence="2" id="KW-1185">Reference proteome</keyword>
<dbReference type="InterPro" id="IPR029058">
    <property type="entry name" value="AB_hydrolase_fold"/>
</dbReference>
<reference evidence="1 2" key="1">
    <citation type="submission" date="2019-12" db="EMBL/GenBank/DDBJ databases">
        <title>A genome sequence resource for the geographically widespread anthracnose pathogen Colletotrichum asianum.</title>
        <authorList>
            <person name="Meng Y."/>
        </authorList>
    </citation>
    <scope>NUCLEOTIDE SEQUENCE [LARGE SCALE GENOMIC DNA]</scope>
    <source>
        <strain evidence="1 2">ICMP 18580</strain>
    </source>
</reference>
<dbReference type="Proteomes" id="UP000434172">
    <property type="component" value="Unassembled WGS sequence"/>
</dbReference>
<dbReference type="PANTHER" id="PTHR31591">
    <property type="entry name" value="UPF0613 PROTEIN PB24D3.06C"/>
    <property type="match status" value="1"/>
</dbReference>
<dbReference type="AlphaFoldDB" id="A0A8H3ZPR8"/>
<dbReference type="PANTHER" id="PTHR31591:SF7">
    <property type="entry name" value="DUF1749-DOMAIN-CONTAINING PROTEIN"/>
    <property type="match status" value="1"/>
</dbReference>
<evidence type="ECO:0000313" key="1">
    <source>
        <dbReference type="EMBL" id="KAF0323212.1"/>
    </source>
</evidence>
<dbReference type="InterPro" id="IPR013744">
    <property type="entry name" value="SidJ"/>
</dbReference>
<name>A0A8H3ZPR8_9PEZI</name>
<accession>A0A8H3ZPR8</accession>
<dbReference type="OrthoDB" id="10034502at2759"/>
<organism evidence="1 2">
    <name type="scientific">Colletotrichum asianum</name>
    <dbReference type="NCBI Taxonomy" id="702518"/>
    <lineage>
        <taxon>Eukaryota</taxon>
        <taxon>Fungi</taxon>
        <taxon>Dikarya</taxon>
        <taxon>Ascomycota</taxon>
        <taxon>Pezizomycotina</taxon>
        <taxon>Sordariomycetes</taxon>
        <taxon>Hypocreomycetidae</taxon>
        <taxon>Glomerellales</taxon>
        <taxon>Glomerellaceae</taxon>
        <taxon>Colletotrichum</taxon>
        <taxon>Colletotrichum gloeosporioides species complex</taxon>
    </lineage>
</organism>